<evidence type="ECO:0000313" key="2">
    <source>
        <dbReference type="Proteomes" id="UP000501600"/>
    </source>
</evidence>
<dbReference type="RefSeq" id="WP_168817766.1">
    <property type="nucleotide sequence ID" value="NZ_CP051217.1"/>
</dbReference>
<sequence>MPPDDEFNELQITELKMRAHSVLEEALKLLDTTGDHLVGAKLDDAICALGLRSNSK</sequence>
<dbReference type="AlphaFoldDB" id="A0A6H2DI74"/>
<dbReference type="Proteomes" id="UP000501600">
    <property type="component" value="Chromosome"/>
</dbReference>
<reference evidence="1 2" key="1">
    <citation type="submission" date="2020-04" db="EMBL/GenBank/DDBJ databases">
        <title>Genome sequence for Sphingorhabdus sp. strain M1.</title>
        <authorList>
            <person name="Park S.-J."/>
        </authorList>
    </citation>
    <scope>NUCLEOTIDE SEQUENCE [LARGE SCALE GENOMIC DNA]</scope>
    <source>
        <strain evidence="1 2">JK6</strain>
    </source>
</reference>
<name>A0A6H2DI74_9SPHN</name>
<dbReference type="KEGG" id="phao:HF685_00855"/>
<keyword evidence="2" id="KW-1185">Reference proteome</keyword>
<proteinExistence type="predicted"/>
<organism evidence="1 2">
    <name type="scientific">Parasphingorhabdus halotolerans</name>
    <dbReference type="NCBI Taxonomy" id="2725558"/>
    <lineage>
        <taxon>Bacteria</taxon>
        <taxon>Pseudomonadati</taxon>
        <taxon>Pseudomonadota</taxon>
        <taxon>Alphaproteobacteria</taxon>
        <taxon>Sphingomonadales</taxon>
        <taxon>Sphingomonadaceae</taxon>
        <taxon>Parasphingorhabdus</taxon>
    </lineage>
</organism>
<evidence type="ECO:0000313" key="1">
    <source>
        <dbReference type="EMBL" id="QJB68034.1"/>
    </source>
</evidence>
<protein>
    <submittedName>
        <fullName evidence="1">Uncharacterized protein</fullName>
    </submittedName>
</protein>
<dbReference type="EMBL" id="CP051217">
    <property type="protein sequence ID" value="QJB68034.1"/>
    <property type="molecule type" value="Genomic_DNA"/>
</dbReference>
<gene>
    <name evidence="1" type="ORF">HF685_00855</name>
</gene>
<accession>A0A6H2DI74</accession>